<name>A0A2N9E210_FAGSY</name>
<evidence type="ECO:0000256" key="1">
    <source>
        <dbReference type="ARBA" id="ARBA00004123"/>
    </source>
</evidence>
<dbReference type="GO" id="GO:0005634">
    <property type="term" value="C:nucleus"/>
    <property type="evidence" value="ECO:0007669"/>
    <property type="project" value="UniProtKB-SubCell"/>
</dbReference>
<dbReference type="Pfam" id="PF03634">
    <property type="entry name" value="TCP"/>
    <property type="match status" value="1"/>
</dbReference>
<keyword evidence="7" id="KW-0812">Transmembrane</keyword>
<keyword evidence="7" id="KW-0472">Membrane</keyword>
<organism evidence="9">
    <name type="scientific">Fagus sylvatica</name>
    <name type="common">Beechnut</name>
    <dbReference type="NCBI Taxonomy" id="28930"/>
    <lineage>
        <taxon>Eukaryota</taxon>
        <taxon>Viridiplantae</taxon>
        <taxon>Streptophyta</taxon>
        <taxon>Embryophyta</taxon>
        <taxon>Tracheophyta</taxon>
        <taxon>Spermatophyta</taxon>
        <taxon>Magnoliopsida</taxon>
        <taxon>eudicotyledons</taxon>
        <taxon>Gunneridae</taxon>
        <taxon>Pentapetalae</taxon>
        <taxon>rosids</taxon>
        <taxon>fabids</taxon>
        <taxon>Fagales</taxon>
        <taxon>Fagaceae</taxon>
        <taxon>Fagus</taxon>
    </lineage>
</organism>
<dbReference type="InterPro" id="IPR005333">
    <property type="entry name" value="Transcription_factor_TCP"/>
</dbReference>
<proteinExistence type="predicted"/>
<dbReference type="GO" id="GO:0043565">
    <property type="term" value="F:sequence-specific DNA binding"/>
    <property type="evidence" value="ECO:0007669"/>
    <property type="project" value="TreeGrafter"/>
</dbReference>
<dbReference type="AlphaFoldDB" id="A0A2N9E210"/>
<dbReference type="GO" id="GO:0003700">
    <property type="term" value="F:DNA-binding transcription factor activity"/>
    <property type="evidence" value="ECO:0007669"/>
    <property type="project" value="InterPro"/>
</dbReference>
<evidence type="ECO:0000256" key="4">
    <source>
        <dbReference type="ARBA" id="ARBA00023163"/>
    </source>
</evidence>
<evidence type="ECO:0000256" key="6">
    <source>
        <dbReference type="SAM" id="MobiDB-lite"/>
    </source>
</evidence>
<dbReference type="InterPro" id="IPR017887">
    <property type="entry name" value="TF_TCP_subgr"/>
</dbReference>
<feature type="transmembrane region" description="Helical" evidence="7">
    <location>
        <begin position="161"/>
        <end position="181"/>
    </location>
</feature>
<evidence type="ECO:0000259" key="8">
    <source>
        <dbReference type="PROSITE" id="PS51369"/>
    </source>
</evidence>
<dbReference type="EMBL" id="OIVN01000032">
    <property type="protein sequence ID" value="SPC72937.1"/>
    <property type="molecule type" value="Genomic_DNA"/>
</dbReference>
<feature type="region of interest" description="Disordered" evidence="6">
    <location>
        <begin position="56"/>
        <end position="76"/>
    </location>
</feature>
<keyword evidence="7" id="KW-1133">Transmembrane helix</keyword>
<dbReference type="PROSITE" id="PS51369">
    <property type="entry name" value="TCP"/>
    <property type="match status" value="1"/>
</dbReference>
<evidence type="ECO:0000256" key="5">
    <source>
        <dbReference type="ARBA" id="ARBA00023242"/>
    </source>
</evidence>
<sequence>MGDGHTKVDGRHRRVRIPITCCPGIFRLTEELGHRSDGQTIQWLLNQVRPDLVLLPDSDSSSRKTRPGRNSGSTKLSPSTFAFACENGGRWVFVGVGPQGRGSSPEAHCESRNIRFLSVSSVAVVVVVDDHRMVAVIGFDRPAHLVLVIDRPRSRRWGFKGIKVLAFGIGIGISIIVSPSGERLE</sequence>
<evidence type="ECO:0000313" key="9">
    <source>
        <dbReference type="EMBL" id="SPC72937.1"/>
    </source>
</evidence>
<keyword evidence="4" id="KW-0804">Transcription</keyword>
<keyword evidence="2" id="KW-0805">Transcription regulation</keyword>
<evidence type="ECO:0000256" key="7">
    <source>
        <dbReference type="SAM" id="Phobius"/>
    </source>
</evidence>
<evidence type="ECO:0000256" key="2">
    <source>
        <dbReference type="ARBA" id="ARBA00023015"/>
    </source>
</evidence>
<dbReference type="PANTHER" id="PTHR31072:SF239">
    <property type="entry name" value="TRANSCRIPTION FACTOR TCP21-RELATED"/>
    <property type="match status" value="1"/>
</dbReference>
<reference evidence="9" key="1">
    <citation type="submission" date="2018-02" db="EMBL/GenBank/DDBJ databases">
        <authorList>
            <person name="Cohen D.B."/>
            <person name="Kent A.D."/>
        </authorList>
    </citation>
    <scope>NUCLEOTIDE SEQUENCE</scope>
</reference>
<accession>A0A2N9E210</accession>
<keyword evidence="3" id="KW-0238">DNA-binding</keyword>
<comment type="subcellular location">
    <subcellularLocation>
        <location evidence="1">Nucleus</location>
    </subcellularLocation>
</comment>
<evidence type="ECO:0000256" key="3">
    <source>
        <dbReference type="ARBA" id="ARBA00023125"/>
    </source>
</evidence>
<gene>
    <name evidence="9" type="ORF">FSB_LOCUS819</name>
</gene>
<dbReference type="PANTHER" id="PTHR31072">
    <property type="entry name" value="TRANSCRIPTION FACTOR TCP4-RELATED"/>
    <property type="match status" value="1"/>
</dbReference>
<keyword evidence="5" id="KW-0539">Nucleus</keyword>
<protein>
    <recommendedName>
        <fullName evidence="8">TCP domain-containing protein</fullName>
    </recommendedName>
</protein>
<feature type="domain" description="TCP" evidence="8">
    <location>
        <begin position="1"/>
        <end position="55"/>
    </location>
</feature>